<dbReference type="EC" id="2.7.13.3" evidence="3"/>
<dbReference type="Proteomes" id="UP000483004">
    <property type="component" value="Unassembled WGS sequence"/>
</dbReference>
<dbReference type="InterPro" id="IPR003661">
    <property type="entry name" value="HisK_dim/P_dom"/>
</dbReference>
<dbReference type="InterPro" id="IPR004358">
    <property type="entry name" value="Sig_transdc_His_kin-like_C"/>
</dbReference>
<dbReference type="PRINTS" id="PR00344">
    <property type="entry name" value="BCTRLSENSOR"/>
</dbReference>
<keyword evidence="10 12" id="KW-0472">Membrane</keyword>
<dbReference type="InterPro" id="IPR036890">
    <property type="entry name" value="HATPase_C_sf"/>
</dbReference>
<dbReference type="SMART" id="SM00388">
    <property type="entry name" value="HisKA"/>
    <property type="match status" value="1"/>
</dbReference>
<dbReference type="PROSITE" id="PS50885">
    <property type="entry name" value="HAMP"/>
    <property type="match status" value="1"/>
</dbReference>
<organism evidence="15 16">
    <name type="scientific">Actinomadura montaniterrae</name>
    <dbReference type="NCBI Taxonomy" id="1803903"/>
    <lineage>
        <taxon>Bacteria</taxon>
        <taxon>Bacillati</taxon>
        <taxon>Actinomycetota</taxon>
        <taxon>Actinomycetes</taxon>
        <taxon>Streptosporangiales</taxon>
        <taxon>Thermomonosporaceae</taxon>
        <taxon>Actinomadura</taxon>
    </lineage>
</organism>
<dbReference type="PANTHER" id="PTHR45436:SF5">
    <property type="entry name" value="SENSOR HISTIDINE KINASE TRCS"/>
    <property type="match status" value="1"/>
</dbReference>
<dbReference type="OrthoDB" id="3224230at2"/>
<evidence type="ECO:0000256" key="11">
    <source>
        <dbReference type="SAM" id="MobiDB-lite"/>
    </source>
</evidence>
<dbReference type="SMART" id="SM00387">
    <property type="entry name" value="HATPase_c"/>
    <property type="match status" value="1"/>
</dbReference>
<dbReference type="Gene3D" id="3.30.565.10">
    <property type="entry name" value="Histidine kinase-like ATPase, C-terminal domain"/>
    <property type="match status" value="1"/>
</dbReference>
<evidence type="ECO:0000256" key="9">
    <source>
        <dbReference type="ARBA" id="ARBA00023012"/>
    </source>
</evidence>
<evidence type="ECO:0000256" key="12">
    <source>
        <dbReference type="SAM" id="Phobius"/>
    </source>
</evidence>
<dbReference type="PANTHER" id="PTHR45436">
    <property type="entry name" value="SENSOR HISTIDINE KINASE YKOH"/>
    <property type="match status" value="1"/>
</dbReference>
<name>A0A6L3W017_9ACTN</name>
<evidence type="ECO:0000313" key="15">
    <source>
        <dbReference type="EMBL" id="KAB2379274.1"/>
    </source>
</evidence>
<comment type="subcellular location">
    <subcellularLocation>
        <location evidence="2">Cell membrane</location>
    </subcellularLocation>
</comment>
<comment type="caution">
    <text evidence="15">The sequence shown here is derived from an EMBL/GenBank/DDBJ whole genome shotgun (WGS) entry which is preliminary data.</text>
</comment>
<keyword evidence="5" id="KW-0808">Transferase</keyword>
<dbReference type="Gene3D" id="1.10.287.130">
    <property type="match status" value="1"/>
</dbReference>
<keyword evidence="16" id="KW-1185">Reference proteome</keyword>
<evidence type="ECO:0000259" key="14">
    <source>
        <dbReference type="PROSITE" id="PS50885"/>
    </source>
</evidence>
<evidence type="ECO:0000256" key="1">
    <source>
        <dbReference type="ARBA" id="ARBA00000085"/>
    </source>
</evidence>
<dbReference type="Pfam" id="PF02518">
    <property type="entry name" value="HATPase_c"/>
    <property type="match status" value="1"/>
</dbReference>
<accession>A0A6L3W017</accession>
<comment type="catalytic activity">
    <reaction evidence="1">
        <text>ATP + protein L-histidine = ADP + protein N-phospho-L-histidine.</text>
        <dbReference type="EC" id="2.7.13.3"/>
    </reaction>
</comment>
<evidence type="ECO:0000259" key="13">
    <source>
        <dbReference type="PROSITE" id="PS50109"/>
    </source>
</evidence>
<dbReference type="InterPro" id="IPR050428">
    <property type="entry name" value="TCS_sensor_his_kinase"/>
</dbReference>
<evidence type="ECO:0000256" key="8">
    <source>
        <dbReference type="ARBA" id="ARBA00022989"/>
    </source>
</evidence>
<proteinExistence type="predicted"/>
<dbReference type="InterPro" id="IPR005467">
    <property type="entry name" value="His_kinase_dom"/>
</dbReference>
<dbReference type="InterPro" id="IPR036097">
    <property type="entry name" value="HisK_dim/P_sf"/>
</dbReference>
<evidence type="ECO:0000256" key="6">
    <source>
        <dbReference type="ARBA" id="ARBA00022692"/>
    </source>
</evidence>
<dbReference type="EMBL" id="WBMR01000059">
    <property type="protein sequence ID" value="KAB2379274.1"/>
    <property type="molecule type" value="Genomic_DNA"/>
</dbReference>
<reference evidence="15 16" key="1">
    <citation type="submission" date="2019-09" db="EMBL/GenBank/DDBJ databases">
        <title>Actinomadura physcomitrii sp. nov., a novel actinomycete isolated from moss [Physcomitrium sphaericum (Ludw) Fuernr].</title>
        <authorList>
            <person name="Liu C."/>
            <person name="Zhuang X."/>
        </authorList>
    </citation>
    <scope>NUCLEOTIDE SEQUENCE [LARGE SCALE GENOMIC DNA]</scope>
    <source>
        <strain evidence="15 16">CYP1-1B</strain>
    </source>
</reference>
<gene>
    <name evidence="15" type="ORF">F9B16_20895</name>
</gene>
<evidence type="ECO:0000256" key="7">
    <source>
        <dbReference type="ARBA" id="ARBA00022777"/>
    </source>
</evidence>
<feature type="region of interest" description="Disordered" evidence="11">
    <location>
        <begin position="346"/>
        <end position="385"/>
    </location>
</feature>
<evidence type="ECO:0000256" key="2">
    <source>
        <dbReference type="ARBA" id="ARBA00004236"/>
    </source>
</evidence>
<evidence type="ECO:0000256" key="3">
    <source>
        <dbReference type="ARBA" id="ARBA00012438"/>
    </source>
</evidence>
<keyword evidence="4" id="KW-0597">Phosphoprotein</keyword>
<keyword evidence="6 12" id="KW-0812">Transmembrane</keyword>
<evidence type="ECO:0000256" key="10">
    <source>
        <dbReference type="ARBA" id="ARBA00023136"/>
    </source>
</evidence>
<protein>
    <recommendedName>
        <fullName evidence="3">histidine kinase</fullName>
        <ecNumber evidence="3">2.7.13.3</ecNumber>
    </recommendedName>
</protein>
<dbReference type="PROSITE" id="PS50109">
    <property type="entry name" value="HIS_KIN"/>
    <property type="match status" value="1"/>
</dbReference>
<feature type="domain" description="Histidine kinase" evidence="13">
    <location>
        <begin position="126"/>
        <end position="340"/>
    </location>
</feature>
<keyword evidence="9" id="KW-0902">Two-component regulatory system</keyword>
<sequence>MSVSGGGPLSKEQLPDGRLPDLAGLESALAKQMAASDLHQVLIEAPAALAIVTLIALVLGWFAAGRVLRLLALITAAARRISASSLHSRLALRGPDDELKALGDTLDELFERLEASFDAQRDFVANASHELRTPLTRERAMLQVALDDPGTTAETWREVVADVLASNAEQEGLLEALLTLASSQGGLGERETVDLADVTGEVVRAARPEAARRGLSVDVATQRAPLLGDRVLVRRLLSNLVDNAMRHNVAGGKIDIWVGTREGRAVLAVANTGPDVPPEAVDRLFRPFLRLDERRVRRDNGHGLGLSIVDAIATAHGAEITARPRTGGGLLIETAFLPIPSGDALRDPAAERPTWRAGRSTRRTPPTARPSRTACGVVWRRSGRR</sequence>
<evidence type="ECO:0000256" key="5">
    <source>
        <dbReference type="ARBA" id="ARBA00022679"/>
    </source>
</evidence>
<dbReference type="Pfam" id="PF00512">
    <property type="entry name" value="HisKA"/>
    <property type="match status" value="1"/>
</dbReference>
<dbReference type="CDD" id="cd00082">
    <property type="entry name" value="HisKA"/>
    <property type="match status" value="1"/>
</dbReference>
<dbReference type="AlphaFoldDB" id="A0A6L3W017"/>
<dbReference type="SUPFAM" id="SSF55874">
    <property type="entry name" value="ATPase domain of HSP90 chaperone/DNA topoisomerase II/histidine kinase"/>
    <property type="match status" value="1"/>
</dbReference>
<feature type="domain" description="HAMP" evidence="14">
    <location>
        <begin position="65"/>
        <end position="118"/>
    </location>
</feature>
<keyword evidence="7" id="KW-0418">Kinase</keyword>
<dbReference type="GO" id="GO:0005886">
    <property type="term" value="C:plasma membrane"/>
    <property type="evidence" value="ECO:0007669"/>
    <property type="project" value="UniProtKB-SubCell"/>
</dbReference>
<dbReference type="Pfam" id="PF00672">
    <property type="entry name" value="HAMP"/>
    <property type="match status" value="1"/>
</dbReference>
<dbReference type="RefSeq" id="WP_151541795.1">
    <property type="nucleotide sequence ID" value="NZ_WBMR01000059.1"/>
</dbReference>
<feature type="transmembrane region" description="Helical" evidence="12">
    <location>
        <begin position="41"/>
        <end position="64"/>
    </location>
</feature>
<dbReference type="SUPFAM" id="SSF47384">
    <property type="entry name" value="Homodimeric domain of signal transducing histidine kinase"/>
    <property type="match status" value="1"/>
</dbReference>
<feature type="compositionally biased region" description="Low complexity" evidence="11">
    <location>
        <begin position="363"/>
        <end position="374"/>
    </location>
</feature>
<dbReference type="InterPro" id="IPR003660">
    <property type="entry name" value="HAMP_dom"/>
</dbReference>
<keyword evidence="8 12" id="KW-1133">Transmembrane helix</keyword>
<dbReference type="InterPro" id="IPR003594">
    <property type="entry name" value="HATPase_dom"/>
</dbReference>
<dbReference type="Gene3D" id="6.10.340.10">
    <property type="match status" value="1"/>
</dbReference>
<evidence type="ECO:0000256" key="4">
    <source>
        <dbReference type="ARBA" id="ARBA00022553"/>
    </source>
</evidence>
<dbReference type="SMART" id="SM00304">
    <property type="entry name" value="HAMP"/>
    <property type="match status" value="1"/>
</dbReference>
<dbReference type="GO" id="GO:0000155">
    <property type="term" value="F:phosphorelay sensor kinase activity"/>
    <property type="evidence" value="ECO:0007669"/>
    <property type="project" value="InterPro"/>
</dbReference>
<evidence type="ECO:0000313" key="16">
    <source>
        <dbReference type="Proteomes" id="UP000483004"/>
    </source>
</evidence>